<protein>
    <submittedName>
        <fullName evidence="2">Uncharacterized protein</fullName>
    </submittedName>
</protein>
<accession>A0A2S8SQG1</accession>
<proteinExistence type="predicted"/>
<dbReference type="Proteomes" id="UP000237684">
    <property type="component" value="Unassembled WGS sequence"/>
</dbReference>
<evidence type="ECO:0000256" key="1">
    <source>
        <dbReference type="SAM" id="SignalP"/>
    </source>
</evidence>
<keyword evidence="1" id="KW-0732">Signal</keyword>
<sequence length="92" mass="9616">MLKITTRIFAAAVLSATLASVSWSASACENCMKGAKMSTSKSAAFKSKSQSAKAKAKTSANAKTASVRPSVKKIADMPMCPKCQKDGVKDKI</sequence>
<evidence type="ECO:0000313" key="2">
    <source>
        <dbReference type="EMBL" id="PQV63025.1"/>
    </source>
</evidence>
<feature type="signal peptide" evidence="1">
    <location>
        <begin position="1"/>
        <end position="27"/>
    </location>
</feature>
<evidence type="ECO:0000313" key="3">
    <source>
        <dbReference type="Proteomes" id="UP000237684"/>
    </source>
</evidence>
<reference evidence="2 3" key="1">
    <citation type="journal article" date="2018" name="Syst. Appl. Microbiol.">
        <title>Abditibacterium utsteinense sp. nov., the first cultivated member of candidate phylum FBP, isolated from ice-free Antarctic soil samples.</title>
        <authorList>
            <person name="Tahon G."/>
            <person name="Tytgat B."/>
            <person name="Lebbe L."/>
            <person name="Carlier A."/>
            <person name="Willems A."/>
        </authorList>
    </citation>
    <scope>NUCLEOTIDE SEQUENCE [LARGE SCALE GENOMIC DNA]</scope>
    <source>
        <strain evidence="2 3">LMG 29911</strain>
    </source>
</reference>
<name>A0A2S8SQG1_9BACT</name>
<dbReference type="AlphaFoldDB" id="A0A2S8SQG1"/>
<dbReference type="EMBL" id="NIGF01000016">
    <property type="protein sequence ID" value="PQV63025.1"/>
    <property type="molecule type" value="Genomic_DNA"/>
</dbReference>
<keyword evidence="3" id="KW-1185">Reference proteome</keyword>
<dbReference type="PROSITE" id="PS51257">
    <property type="entry name" value="PROKAR_LIPOPROTEIN"/>
    <property type="match status" value="1"/>
</dbReference>
<feature type="chain" id="PRO_5015431018" evidence="1">
    <location>
        <begin position="28"/>
        <end position="92"/>
    </location>
</feature>
<gene>
    <name evidence="2" type="ORF">B1R32_1161</name>
</gene>
<organism evidence="2 3">
    <name type="scientific">Abditibacterium utsteinense</name>
    <dbReference type="NCBI Taxonomy" id="1960156"/>
    <lineage>
        <taxon>Bacteria</taxon>
        <taxon>Pseudomonadati</taxon>
        <taxon>Abditibacteriota</taxon>
        <taxon>Abditibacteriia</taxon>
        <taxon>Abditibacteriales</taxon>
        <taxon>Abditibacteriaceae</taxon>
        <taxon>Abditibacterium</taxon>
    </lineage>
</organism>
<dbReference type="InParanoid" id="A0A2S8SQG1"/>
<comment type="caution">
    <text evidence="2">The sequence shown here is derived from an EMBL/GenBank/DDBJ whole genome shotgun (WGS) entry which is preliminary data.</text>
</comment>